<name>A0A5J4Z9B1_PORPP</name>
<keyword evidence="2" id="KW-1185">Reference proteome</keyword>
<dbReference type="Proteomes" id="UP000324585">
    <property type="component" value="Unassembled WGS sequence"/>
</dbReference>
<reference evidence="2" key="1">
    <citation type="journal article" date="2019" name="Nat. Commun.">
        <title>Expansion of phycobilisome linker gene families in mesophilic red algae.</title>
        <authorList>
            <person name="Lee J."/>
            <person name="Kim D."/>
            <person name="Bhattacharya D."/>
            <person name="Yoon H.S."/>
        </authorList>
    </citation>
    <scope>NUCLEOTIDE SEQUENCE [LARGE SCALE GENOMIC DNA]</scope>
    <source>
        <strain evidence="2">CCMP 1328</strain>
    </source>
</reference>
<dbReference type="AlphaFoldDB" id="A0A5J4Z9B1"/>
<organism evidence="1 2">
    <name type="scientific">Porphyridium purpureum</name>
    <name type="common">Red alga</name>
    <name type="synonym">Porphyridium cruentum</name>
    <dbReference type="NCBI Taxonomy" id="35688"/>
    <lineage>
        <taxon>Eukaryota</taxon>
        <taxon>Rhodophyta</taxon>
        <taxon>Bangiophyceae</taxon>
        <taxon>Porphyridiales</taxon>
        <taxon>Porphyridiaceae</taxon>
        <taxon>Porphyridium</taxon>
    </lineage>
</organism>
<evidence type="ECO:0000313" key="1">
    <source>
        <dbReference type="EMBL" id="KAA8499662.1"/>
    </source>
</evidence>
<sequence>MDVSSSAAAAAATSTPSAQVEEGVVLLSAPQRSHAFVHLFRSVLQTAGAVSKVRASAQSTDVIQGPMSFAFELQDKSKAQACADALTQVYAGLPPVSLIDVERALSLPSDKNETILDMESYAVFVDNSAQPVMDYHHDLRARRKRYQVPKVLDVLEEQHLIVRFVNVNVANGVQLHTIHVLNGHGDQLDESHRRRLNAILYRALSGAP</sequence>
<dbReference type="EMBL" id="VRMN01000001">
    <property type="protein sequence ID" value="KAA8499662.1"/>
    <property type="molecule type" value="Genomic_DNA"/>
</dbReference>
<comment type="caution">
    <text evidence="1">The sequence shown here is derived from an EMBL/GenBank/DDBJ whole genome shotgun (WGS) entry which is preliminary data.</text>
</comment>
<gene>
    <name evidence="1" type="ORF">FVE85_7247</name>
</gene>
<evidence type="ECO:0000313" key="2">
    <source>
        <dbReference type="Proteomes" id="UP000324585"/>
    </source>
</evidence>
<protein>
    <submittedName>
        <fullName evidence="1">Uncharacterized protein</fullName>
    </submittedName>
</protein>
<proteinExistence type="predicted"/>
<accession>A0A5J4Z9B1</accession>